<accession>A0A410MDU6</accession>
<dbReference type="AlphaFoldDB" id="A0A410MDU6"/>
<dbReference type="PANTHER" id="PTHR10000">
    <property type="entry name" value="PHOSPHOSERINE PHOSPHATASE"/>
    <property type="match status" value="1"/>
</dbReference>
<dbReference type="EMBL" id="CP026118">
    <property type="protein sequence ID" value="QAS52901.1"/>
    <property type="molecule type" value="Genomic_DNA"/>
</dbReference>
<dbReference type="GO" id="GO:0000287">
    <property type="term" value="F:magnesium ion binding"/>
    <property type="evidence" value="ECO:0007669"/>
    <property type="project" value="TreeGrafter"/>
</dbReference>
<dbReference type="SFLD" id="SFLDG01144">
    <property type="entry name" value="C2.B.4:_PGP_Like"/>
    <property type="match status" value="1"/>
</dbReference>
<dbReference type="NCBIfam" id="TIGR00099">
    <property type="entry name" value="Cof-subfamily"/>
    <property type="match status" value="1"/>
</dbReference>
<keyword evidence="1" id="KW-0378">Hydrolase</keyword>
<reference evidence="1 2" key="1">
    <citation type="submission" date="2018-01" db="EMBL/GenBank/DDBJ databases">
        <title>The whole genome sequencing and assembly of Halobacillus litoralis ERB031 strain.</title>
        <authorList>
            <person name="Lee S.-J."/>
            <person name="Park M.-K."/>
            <person name="Kim J.-Y."/>
            <person name="Lee Y.-J."/>
            <person name="Yi H."/>
            <person name="Bahn Y.-S."/>
            <person name="Kim J.F."/>
            <person name="Lee D.-W."/>
        </authorList>
    </citation>
    <scope>NUCLEOTIDE SEQUENCE [LARGE SCALE GENOMIC DNA]</scope>
    <source>
        <strain evidence="1 2">ERB 031</strain>
    </source>
</reference>
<dbReference type="CDD" id="cd07516">
    <property type="entry name" value="HAD_Pase"/>
    <property type="match status" value="1"/>
</dbReference>
<organism evidence="1 2">
    <name type="scientific">Halobacillus litoralis</name>
    <dbReference type="NCBI Taxonomy" id="45668"/>
    <lineage>
        <taxon>Bacteria</taxon>
        <taxon>Bacillati</taxon>
        <taxon>Bacillota</taxon>
        <taxon>Bacilli</taxon>
        <taxon>Bacillales</taxon>
        <taxon>Bacillaceae</taxon>
        <taxon>Halobacillus</taxon>
    </lineage>
</organism>
<name>A0A410MDU6_9BACI</name>
<dbReference type="PROSITE" id="PS01228">
    <property type="entry name" value="COF_1"/>
    <property type="match status" value="1"/>
</dbReference>
<dbReference type="SUPFAM" id="SSF56784">
    <property type="entry name" value="HAD-like"/>
    <property type="match status" value="1"/>
</dbReference>
<dbReference type="PANTHER" id="PTHR10000:SF55">
    <property type="entry name" value="5-AMINO-6-(5-PHOSPHO-D-RIBITYLAMINO)URACIL PHOSPHATASE YCSE"/>
    <property type="match status" value="1"/>
</dbReference>
<dbReference type="SFLD" id="SFLDS00003">
    <property type="entry name" value="Haloacid_Dehalogenase"/>
    <property type="match status" value="1"/>
</dbReference>
<dbReference type="Gene3D" id="3.30.1240.10">
    <property type="match status" value="1"/>
</dbReference>
<dbReference type="OrthoDB" id="9806027at2"/>
<gene>
    <name evidence="1" type="ORF">HLI_12195</name>
</gene>
<evidence type="ECO:0000313" key="1">
    <source>
        <dbReference type="EMBL" id="QAS52901.1"/>
    </source>
</evidence>
<dbReference type="InterPro" id="IPR006379">
    <property type="entry name" value="HAD-SF_hydro_IIB"/>
</dbReference>
<dbReference type="Proteomes" id="UP000287756">
    <property type="component" value="Chromosome"/>
</dbReference>
<dbReference type="InterPro" id="IPR000150">
    <property type="entry name" value="Cof"/>
</dbReference>
<dbReference type="SFLD" id="SFLDG01140">
    <property type="entry name" value="C2.B:_Phosphomannomutase_and_P"/>
    <property type="match status" value="1"/>
</dbReference>
<dbReference type="InterPro" id="IPR036412">
    <property type="entry name" value="HAD-like_sf"/>
</dbReference>
<evidence type="ECO:0000313" key="2">
    <source>
        <dbReference type="Proteomes" id="UP000287756"/>
    </source>
</evidence>
<dbReference type="GO" id="GO:0016791">
    <property type="term" value="F:phosphatase activity"/>
    <property type="evidence" value="ECO:0007669"/>
    <property type="project" value="UniProtKB-ARBA"/>
</dbReference>
<proteinExistence type="predicted"/>
<dbReference type="Pfam" id="PF08282">
    <property type="entry name" value="Hydrolase_3"/>
    <property type="match status" value="1"/>
</dbReference>
<sequence length="284" mass="31775">MDLIAIDLDGTLLNSKNQISEENIKAIQYAKERDVEIVIATGRAEFDVRQIFADLPVDTWVIGANGATIHQPDGSLFDAVPIEEEDAEKILKWLEAKEFYYEVFSDSSILTPQNGQELLQIELDRIRSANPHSDIERLEVALEKQFSQTGFFSIDSYKDIIEAHHPVYNVLAFSFDEEKLQEGWEQFQSSQNLTIVSSADHNFELEHRSASKGSALQKLADYLDIPIENTAAIGDSPNDLSMISIAGQTAAMGNAKESVLKASDSITRTNDQNGVAYKIYQWLN</sequence>
<dbReference type="GO" id="GO:0005829">
    <property type="term" value="C:cytosol"/>
    <property type="evidence" value="ECO:0007669"/>
    <property type="project" value="TreeGrafter"/>
</dbReference>
<dbReference type="NCBIfam" id="TIGR01484">
    <property type="entry name" value="HAD-SF-IIB"/>
    <property type="match status" value="1"/>
</dbReference>
<dbReference type="Gene3D" id="3.40.50.1000">
    <property type="entry name" value="HAD superfamily/HAD-like"/>
    <property type="match status" value="1"/>
</dbReference>
<protein>
    <submittedName>
        <fullName evidence="1">Cof-type HAD-IIB family hydrolase</fullName>
    </submittedName>
</protein>
<dbReference type="KEGG" id="hli:HLI_12195"/>
<dbReference type="RefSeq" id="WP_128525180.1">
    <property type="nucleotide sequence ID" value="NZ_CANLVY010000001.1"/>
</dbReference>
<dbReference type="InterPro" id="IPR023214">
    <property type="entry name" value="HAD_sf"/>
</dbReference>